<dbReference type="STRING" id="1399147.P618_200316"/>
<feature type="transmembrane region" description="Helical" evidence="1">
    <location>
        <begin position="66"/>
        <end position="92"/>
    </location>
</feature>
<accession>W6THQ6</accession>
<keyword evidence="3" id="KW-1185">Reference proteome</keyword>
<comment type="caution">
    <text evidence="2">The sequence shown here is derived from an EMBL/GenBank/DDBJ whole genome shotgun (WGS) entry which is preliminary data.</text>
</comment>
<name>W6THQ6_HOLOB</name>
<protein>
    <submittedName>
        <fullName evidence="2">Uncharacterized protein</fullName>
    </submittedName>
</protein>
<sequence length="101" mass="12131">MGIYDDSLFLCEDYEYWLRTESHSKIHPIMKCLYEYRRHSDSLSHQNEKKIIAKGIFIRTHQEAVLFFYVAKIFIIPLGSYICWLFCSVLLYSIDRKQSIL</sequence>
<evidence type="ECO:0000313" key="3">
    <source>
        <dbReference type="Proteomes" id="UP000019112"/>
    </source>
</evidence>
<gene>
    <name evidence="2" type="ORF">P618_200316</name>
</gene>
<evidence type="ECO:0000256" key="1">
    <source>
        <dbReference type="SAM" id="Phobius"/>
    </source>
</evidence>
<keyword evidence="1" id="KW-1133">Transmembrane helix</keyword>
<keyword evidence="1" id="KW-0472">Membrane</keyword>
<reference evidence="2 3" key="1">
    <citation type="journal article" date="2014" name="FEMS Microbiol. Lett.">
        <title>Draft genome sequences of three Holospora species (Holospora obtusa, Holospora undulata, and Holospora elegans), endonuclear symbiotic bacteria of the ciliate Paramecium caudatum.</title>
        <authorList>
            <person name="Dohra H."/>
            <person name="Tanaka K."/>
            <person name="Suzuki T."/>
            <person name="Fujishima M."/>
            <person name="Suzuki H."/>
        </authorList>
    </citation>
    <scope>NUCLEOTIDE SEQUENCE [LARGE SCALE GENOMIC DNA]</scope>
    <source>
        <strain evidence="2 3">F1</strain>
    </source>
</reference>
<keyword evidence="1" id="KW-0812">Transmembrane</keyword>
<proteinExistence type="predicted"/>
<dbReference type="Proteomes" id="UP000019112">
    <property type="component" value="Unassembled WGS sequence"/>
</dbReference>
<dbReference type="Gene3D" id="3.90.550.10">
    <property type="entry name" value="Spore Coat Polysaccharide Biosynthesis Protein SpsA, Chain A"/>
    <property type="match status" value="1"/>
</dbReference>
<dbReference type="AlphaFoldDB" id="W6THQ6"/>
<organism evidence="2 3">
    <name type="scientific">Holospora obtusa F1</name>
    <dbReference type="NCBI Taxonomy" id="1399147"/>
    <lineage>
        <taxon>Bacteria</taxon>
        <taxon>Pseudomonadati</taxon>
        <taxon>Pseudomonadota</taxon>
        <taxon>Alphaproteobacteria</taxon>
        <taxon>Holosporales</taxon>
        <taxon>Holosporaceae</taxon>
        <taxon>Holospora</taxon>
    </lineage>
</organism>
<evidence type="ECO:0000313" key="2">
    <source>
        <dbReference type="EMBL" id="ETZ07475.1"/>
    </source>
</evidence>
<dbReference type="InterPro" id="IPR029044">
    <property type="entry name" value="Nucleotide-diphossugar_trans"/>
</dbReference>
<dbReference type="EMBL" id="AWTR02000042">
    <property type="protein sequence ID" value="ETZ07475.1"/>
    <property type="molecule type" value="Genomic_DNA"/>
</dbReference>
<dbReference type="SUPFAM" id="SSF53448">
    <property type="entry name" value="Nucleotide-diphospho-sugar transferases"/>
    <property type="match status" value="1"/>
</dbReference>